<comment type="pathway">
    <text evidence="2 8">Amino-acid biosynthesis; L-valine biosynthesis; L-valine from pyruvate: step 1/4.</text>
</comment>
<dbReference type="InterPro" id="IPR054480">
    <property type="entry name" value="AHAS_small-like_ACT"/>
</dbReference>
<evidence type="ECO:0000313" key="11">
    <source>
        <dbReference type="Proteomes" id="UP000228560"/>
    </source>
</evidence>
<dbReference type="GO" id="GO:1990610">
    <property type="term" value="F:acetolactate synthase regulator activity"/>
    <property type="evidence" value="ECO:0007669"/>
    <property type="project" value="UniProtKB-UniRule"/>
</dbReference>
<evidence type="ECO:0000313" key="10">
    <source>
        <dbReference type="EMBL" id="PJB57877.1"/>
    </source>
</evidence>
<organism evidence="10 11">
    <name type="scientific">Candidatus Infernicultor aquiphilus</name>
    <dbReference type="NCBI Taxonomy" id="1805029"/>
    <lineage>
        <taxon>Bacteria</taxon>
        <taxon>Pseudomonadati</taxon>
        <taxon>Atribacterota</taxon>
        <taxon>Candidatus Phoenicimicrobiia</taxon>
        <taxon>Candidatus Pheonicimicrobiales</taxon>
        <taxon>Candidatus Phoenicimicrobiaceae</taxon>
        <taxon>Candidatus Infernicultor</taxon>
    </lineage>
</organism>
<evidence type="ECO:0000259" key="9">
    <source>
        <dbReference type="PROSITE" id="PS51671"/>
    </source>
</evidence>
<dbReference type="PANTHER" id="PTHR30239">
    <property type="entry name" value="ACETOLACTATE SYNTHASE SMALL SUBUNIT"/>
    <property type="match status" value="1"/>
</dbReference>
<sequence>MRHTIAVLVKDHPGVLARVAGLFTRRGFNIESLAVGHTEENNISRMTIVVEGDERALEQITKQLNKLIDVIRVRDIFPLNSVERELALIKVNTNSLANRSEIIQMVDIFRAKIIDVNSQMMTIETTGTEDKVNALIELLKPFGLKEVVRTGKIALFRGSKSVSTFKKQEE</sequence>
<dbReference type="FunFam" id="3.30.70.1150:FF:000001">
    <property type="entry name" value="Acetolactate synthase small subunit"/>
    <property type="match status" value="1"/>
</dbReference>
<protein>
    <recommendedName>
        <fullName evidence="8">Acetolactate synthase small subunit</fullName>
        <shortName evidence="8">AHAS</shortName>
        <shortName evidence="8">ALS</shortName>
        <ecNumber evidence="8">2.2.1.6</ecNumber>
    </recommendedName>
    <alternativeName>
        <fullName evidence="8">Acetohydroxy-acid synthase small subunit</fullName>
    </alternativeName>
</protein>
<keyword evidence="8" id="KW-0808">Transferase</keyword>
<proteinExistence type="inferred from homology"/>
<dbReference type="PROSITE" id="PS51671">
    <property type="entry name" value="ACT"/>
    <property type="match status" value="1"/>
</dbReference>
<dbReference type="InterPro" id="IPR004789">
    <property type="entry name" value="Acetalactate_synth_ssu"/>
</dbReference>
<dbReference type="Pfam" id="PF10369">
    <property type="entry name" value="ALS_ss_C"/>
    <property type="match status" value="1"/>
</dbReference>
<dbReference type="FunFam" id="3.30.70.260:FF:000001">
    <property type="entry name" value="Acetolactate synthase, small subunit"/>
    <property type="match status" value="1"/>
</dbReference>
<dbReference type="NCBIfam" id="TIGR00119">
    <property type="entry name" value="acolac_sm"/>
    <property type="match status" value="1"/>
</dbReference>
<dbReference type="GO" id="GO:0003984">
    <property type="term" value="F:acetolactate synthase activity"/>
    <property type="evidence" value="ECO:0007669"/>
    <property type="project" value="UniProtKB-UniRule"/>
</dbReference>
<dbReference type="EMBL" id="PFTV01000026">
    <property type="protein sequence ID" value="PJB57877.1"/>
    <property type="molecule type" value="Genomic_DNA"/>
</dbReference>
<dbReference type="UniPathway" id="UPA00047">
    <property type="reaction ID" value="UER00055"/>
</dbReference>
<gene>
    <name evidence="10" type="ORF">CO097_01030</name>
</gene>
<name>A0A2M8CFP8_9BACT</name>
<comment type="subunit">
    <text evidence="4 8">Dimer of large and small chains.</text>
</comment>
<evidence type="ECO:0000256" key="2">
    <source>
        <dbReference type="ARBA" id="ARBA00005025"/>
    </source>
</evidence>
<dbReference type="NCBIfam" id="NF008864">
    <property type="entry name" value="PRK11895.1"/>
    <property type="match status" value="1"/>
</dbReference>
<dbReference type="InterPro" id="IPR002912">
    <property type="entry name" value="ACT_dom"/>
</dbReference>
<dbReference type="Pfam" id="PF22629">
    <property type="entry name" value="ACT_AHAS_ss"/>
    <property type="match status" value="1"/>
</dbReference>
<evidence type="ECO:0000256" key="5">
    <source>
        <dbReference type="ARBA" id="ARBA00022605"/>
    </source>
</evidence>
<dbReference type="InterPro" id="IPR027271">
    <property type="entry name" value="Acetolactate_synth/TF_NikR_C"/>
</dbReference>
<dbReference type="AlphaFoldDB" id="A0A2M8CFP8"/>
<evidence type="ECO:0000256" key="8">
    <source>
        <dbReference type="RuleBase" id="RU368092"/>
    </source>
</evidence>
<evidence type="ECO:0000256" key="4">
    <source>
        <dbReference type="ARBA" id="ARBA00011744"/>
    </source>
</evidence>
<keyword evidence="6 8" id="KW-0100">Branched-chain amino acid biosynthesis</keyword>
<dbReference type="InterPro" id="IPR045865">
    <property type="entry name" value="ACT-like_dom_sf"/>
</dbReference>
<comment type="catalytic activity">
    <reaction evidence="7 8">
        <text>2 pyruvate + H(+) = (2S)-2-acetolactate + CO2</text>
        <dbReference type="Rhea" id="RHEA:25249"/>
        <dbReference type="ChEBI" id="CHEBI:15361"/>
        <dbReference type="ChEBI" id="CHEBI:15378"/>
        <dbReference type="ChEBI" id="CHEBI:16526"/>
        <dbReference type="ChEBI" id="CHEBI:58476"/>
        <dbReference type="EC" id="2.2.1.6"/>
    </reaction>
</comment>
<comment type="function">
    <text evidence="8">Catalyzes the conversion of 2 pyruvate molecules into acetolactate in the first common step of the biosynthetic pathway of the branched-amino acids such as leucine, isoleucine, and valine.</text>
</comment>
<accession>A0A2M8CFP8</accession>
<evidence type="ECO:0000256" key="3">
    <source>
        <dbReference type="ARBA" id="ARBA00006341"/>
    </source>
</evidence>
<feature type="domain" description="ACT" evidence="9">
    <location>
        <begin position="4"/>
        <end position="78"/>
    </location>
</feature>
<dbReference type="GO" id="GO:0005829">
    <property type="term" value="C:cytosol"/>
    <property type="evidence" value="ECO:0007669"/>
    <property type="project" value="TreeGrafter"/>
</dbReference>
<comment type="similarity">
    <text evidence="3 8">Belongs to the acetolactate synthase small subunit family.</text>
</comment>
<dbReference type="PANTHER" id="PTHR30239:SF0">
    <property type="entry name" value="ACETOLACTATE SYNTHASE SMALL SUBUNIT 1, CHLOROPLASTIC"/>
    <property type="match status" value="1"/>
</dbReference>
<dbReference type="InterPro" id="IPR039557">
    <property type="entry name" value="AHAS_ACT"/>
</dbReference>
<evidence type="ECO:0000256" key="7">
    <source>
        <dbReference type="ARBA" id="ARBA00048670"/>
    </source>
</evidence>
<dbReference type="Gene3D" id="3.30.70.260">
    <property type="match status" value="1"/>
</dbReference>
<comment type="caution">
    <text evidence="10">The sequence shown here is derived from an EMBL/GenBank/DDBJ whole genome shotgun (WGS) entry which is preliminary data.</text>
</comment>
<dbReference type="GO" id="GO:0009099">
    <property type="term" value="P:L-valine biosynthetic process"/>
    <property type="evidence" value="ECO:0007669"/>
    <property type="project" value="UniProtKB-UniRule"/>
</dbReference>
<dbReference type="InterPro" id="IPR019455">
    <property type="entry name" value="Acetolactate_synth_ssu_C"/>
</dbReference>
<dbReference type="EC" id="2.2.1.6" evidence="8"/>
<dbReference type="SUPFAM" id="SSF55021">
    <property type="entry name" value="ACT-like"/>
    <property type="match status" value="2"/>
</dbReference>
<keyword evidence="5 8" id="KW-0028">Amino-acid biosynthesis</keyword>
<dbReference type="GO" id="GO:0009097">
    <property type="term" value="P:isoleucine biosynthetic process"/>
    <property type="evidence" value="ECO:0007669"/>
    <property type="project" value="UniProtKB-UniRule"/>
</dbReference>
<dbReference type="Proteomes" id="UP000228560">
    <property type="component" value="Unassembled WGS sequence"/>
</dbReference>
<comment type="pathway">
    <text evidence="1 8">Amino-acid biosynthesis; L-isoleucine biosynthesis; L-isoleucine from 2-oxobutanoate: step 1/4.</text>
</comment>
<dbReference type="Gene3D" id="3.30.70.1150">
    <property type="entry name" value="ACT-like. Chain A, domain 2"/>
    <property type="match status" value="1"/>
</dbReference>
<evidence type="ECO:0000256" key="1">
    <source>
        <dbReference type="ARBA" id="ARBA00004974"/>
    </source>
</evidence>
<evidence type="ECO:0000256" key="6">
    <source>
        <dbReference type="ARBA" id="ARBA00023304"/>
    </source>
</evidence>
<reference evidence="10 11" key="1">
    <citation type="submission" date="2017-09" db="EMBL/GenBank/DDBJ databases">
        <title>Depth-based differentiation of microbial function through sediment-hosted aquifers and enrichment of novel symbionts in the deep terrestrial subsurface.</title>
        <authorList>
            <person name="Probst A.J."/>
            <person name="Ladd B."/>
            <person name="Jarett J.K."/>
            <person name="Geller-Mcgrath D.E."/>
            <person name="Sieber C.M."/>
            <person name="Emerson J.B."/>
            <person name="Anantharaman K."/>
            <person name="Thomas B.C."/>
            <person name="Malmstrom R."/>
            <person name="Stieglmeier M."/>
            <person name="Klingl A."/>
            <person name="Woyke T."/>
            <person name="Ryan C.M."/>
            <person name="Banfield J.F."/>
        </authorList>
    </citation>
    <scope>NUCLEOTIDE SEQUENCE [LARGE SCALE GENOMIC DNA]</scope>
    <source>
        <strain evidence="10">CG_4_9_14_3_um_filter_33_16</strain>
    </source>
</reference>
<dbReference type="UniPathway" id="UPA00049">
    <property type="reaction ID" value="UER00059"/>
</dbReference>
<dbReference type="CDD" id="cd04878">
    <property type="entry name" value="ACT_AHAS"/>
    <property type="match status" value="1"/>
</dbReference>